<dbReference type="InterPro" id="IPR043743">
    <property type="entry name" value="DUF5688"/>
</dbReference>
<name>A0ABV1ISF9_9FIRM</name>
<proteinExistence type="predicted"/>
<evidence type="ECO:0000313" key="2">
    <source>
        <dbReference type="Proteomes" id="UP001482154"/>
    </source>
</evidence>
<sequence>MQTETGRIIYYLTDFKSRQDQLKDRPYMIFEDMAVVFGILDADRYTVHPIDVRQASYHGWTTDQLWEMAKKNTPRLLPERIEPADKKIIGHTDDEPVFLLSNDVQRYGSAVICYENLLYNFACKYHDNLYLLPTSIHECIILLDQGSLSCENLLDIIEESNKMLKTDEILSDNIYYYDRLQREFFGLF</sequence>
<dbReference type="Pfam" id="PF18941">
    <property type="entry name" value="DUF5688"/>
    <property type="match status" value="1"/>
</dbReference>
<keyword evidence="2" id="KW-1185">Reference proteome</keyword>
<dbReference type="EMBL" id="JBBNIN010000003">
    <property type="protein sequence ID" value="MEQ2710158.1"/>
    <property type="molecule type" value="Genomic_DNA"/>
</dbReference>
<reference evidence="1 2" key="1">
    <citation type="submission" date="2024-04" db="EMBL/GenBank/DDBJ databases">
        <title>Human intestinal bacterial collection.</title>
        <authorList>
            <person name="Pauvert C."/>
            <person name="Hitch T.C.A."/>
            <person name="Clavel T."/>
        </authorList>
    </citation>
    <scope>NUCLEOTIDE SEQUENCE [LARGE SCALE GENOMIC DNA]</scope>
    <source>
        <strain evidence="1 2">CLA-AA-H249</strain>
    </source>
</reference>
<accession>A0ABV1ISF9</accession>
<evidence type="ECO:0000313" key="1">
    <source>
        <dbReference type="EMBL" id="MEQ2710158.1"/>
    </source>
</evidence>
<organism evidence="1 2">
    <name type="scientific">Anaerostipes amylophilus</name>
    <dbReference type="NCBI Taxonomy" id="2981779"/>
    <lineage>
        <taxon>Bacteria</taxon>
        <taxon>Bacillati</taxon>
        <taxon>Bacillota</taxon>
        <taxon>Clostridia</taxon>
        <taxon>Lachnospirales</taxon>
        <taxon>Lachnospiraceae</taxon>
        <taxon>Anaerostipes</taxon>
    </lineage>
</organism>
<dbReference type="RefSeq" id="WP_022374767.1">
    <property type="nucleotide sequence ID" value="NZ_JBBNIN010000003.1"/>
</dbReference>
<gene>
    <name evidence="1" type="ORF">AAAU51_03080</name>
</gene>
<dbReference type="Proteomes" id="UP001482154">
    <property type="component" value="Unassembled WGS sequence"/>
</dbReference>
<comment type="caution">
    <text evidence="1">The sequence shown here is derived from an EMBL/GenBank/DDBJ whole genome shotgun (WGS) entry which is preliminary data.</text>
</comment>
<protein>
    <submittedName>
        <fullName evidence="1">DUF5688 family protein</fullName>
    </submittedName>
</protein>